<evidence type="ECO:0000259" key="1">
    <source>
        <dbReference type="PROSITE" id="PS51857"/>
    </source>
</evidence>
<dbReference type="GO" id="GO:0003676">
    <property type="term" value="F:nucleic acid binding"/>
    <property type="evidence" value="ECO:0007669"/>
    <property type="project" value="InterPro"/>
</dbReference>
<dbReference type="SMART" id="SM00357">
    <property type="entry name" value="CSP"/>
    <property type="match status" value="1"/>
</dbReference>
<dbReference type="RefSeq" id="WP_130415155.1">
    <property type="nucleotide sequence ID" value="NZ_SHKX01000015.1"/>
</dbReference>
<sequence>MATAQKNFTKIGIFYDGNFFLHVSNYYQYYHSRKSRISISGLHDFIRHRVAVEENTDVRYCHIVDAHYFRGRLRAQDAEQRDLLLKERLFDEVLMREGVTTHYLPLGPDGEKGIDVWLALEAYELSIYKQFDVLVLVACDGDFRPLLRKLNTLGTRVMLLAWDFEYTDRNNLQKLTRTAQVLLDEATYPVLMHQIIDDRSMRNDAQINSLFLYPKEEQGMFSGFGFGSSGNGHHHHSPPAPVAPTPPHIPNPDIRSEGVIQSLKEGGFGFITPDDNMDNVFFHFSEVKNRNFASLHVGDRVSFLLGRNDKGFCATQIMVMTPEQAPAQPFIPYEDSVEE</sequence>
<dbReference type="InterPro" id="IPR012340">
    <property type="entry name" value="NA-bd_OB-fold"/>
</dbReference>
<dbReference type="GO" id="GO:0005829">
    <property type="term" value="C:cytosol"/>
    <property type="evidence" value="ECO:0007669"/>
    <property type="project" value="UniProtKB-ARBA"/>
</dbReference>
<evidence type="ECO:0000313" key="3">
    <source>
        <dbReference type="Proteomes" id="UP000292423"/>
    </source>
</evidence>
<dbReference type="PANTHER" id="PTHR35458:SF8">
    <property type="entry name" value="SLR0650 PROTEIN"/>
    <property type="match status" value="1"/>
</dbReference>
<dbReference type="InterPro" id="IPR047140">
    <property type="entry name" value="LabA"/>
</dbReference>
<dbReference type="GO" id="GO:0004540">
    <property type="term" value="F:RNA nuclease activity"/>
    <property type="evidence" value="ECO:0007669"/>
    <property type="project" value="InterPro"/>
</dbReference>
<dbReference type="Proteomes" id="UP000292423">
    <property type="component" value="Unassembled WGS sequence"/>
</dbReference>
<dbReference type="InterPro" id="IPR021139">
    <property type="entry name" value="NYN"/>
</dbReference>
<dbReference type="Gene3D" id="2.40.50.140">
    <property type="entry name" value="Nucleic acid-binding proteins"/>
    <property type="match status" value="1"/>
</dbReference>
<accession>A0A4Q7YKN8</accession>
<dbReference type="InterPro" id="IPR011129">
    <property type="entry name" value="CSD"/>
</dbReference>
<proteinExistence type="predicted"/>
<dbReference type="Pfam" id="PF01936">
    <property type="entry name" value="NYN"/>
    <property type="match status" value="1"/>
</dbReference>
<gene>
    <name evidence="2" type="ORF">EV700_2943</name>
</gene>
<organism evidence="2 3">
    <name type="scientific">Fluviicoccus keumensis</name>
    <dbReference type="NCBI Taxonomy" id="1435465"/>
    <lineage>
        <taxon>Bacteria</taxon>
        <taxon>Pseudomonadati</taxon>
        <taxon>Pseudomonadota</taxon>
        <taxon>Gammaproteobacteria</taxon>
        <taxon>Moraxellales</taxon>
        <taxon>Moraxellaceae</taxon>
        <taxon>Fluviicoccus</taxon>
    </lineage>
</organism>
<protein>
    <submittedName>
        <fullName evidence="2">Cold shock CspA family protein</fullName>
    </submittedName>
</protein>
<reference evidence="2 3" key="1">
    <citation type="submission" date="2019-02" db="EMBL/GenBank/DDBJ databases">
        <title>Genomic Encyclopedia of Type Strains, Phase IV (KMG-IV): sequencing the most valuable type-strain genomes for metagenomic binning, comparative biology and taxonomic classification.</title>
        <authorList>
            <person name="Goeker M."/>
        </authorList>
    </citation>
    <scope>NUCLEOTIDE SEQUENCE [LARGE SCALE GENOMIC DNA]</scope>
    <source>
        <strain evidence="2 3">DSM 105135</strain>
    </source>
</reference>
<name>A0A4Q7YKN8_9GAMM</name>
<dbReference type="InterPro" id="IPR002059">
    <property type="entry name" value="CSP_DNA-bd"/>
</dbReference>
<dbReference type="Gene3D" id="3.40.50.1010">
    <property type="entry name" value="5'-nuclease"/>
    <property type="match status" value="1"/>
</dbReference>
<keyword evidence="3" id="KW-1185">Reference proteome</keyword>
<dbReference type="PANTHER" id="PTHR35458">
    <property type="entry name" value="SLR0755 PROTEIN"/>
    <property type="match status" value="1"/>
</dbReference>
<dbReference type="AlphaFoldDB" id="A0A4Q7YKN8"/>
<comment type="caution">
    <text evidence="2">The sequence shown here is derived from an EMBL/GenBank/DDBJ whole genome shotgun (WGS) entry which is preliminary data.</text>
</comment>
<dbReference type="SUPFAM" id="SSF50249">
    <property type="entry name" value="Nucleic acid-binding proteins"/>
    <property type="match status" value="1"/>
</dbReference>
<dbReference type="OrthoDB" id="9794137at2"/>
<dbReference type="CDD" id="cd04458">
    <property type="entry name" value="CSP_CDS"/>
    <property type="match status" value="1"/>
</dbReference>
<dbReference type="PROSITE" id="PS51857">
    <property type="entry name" value="CSD_2"/>
    <property type="match status" value="1"/>
</dbReference>
<dbReference type="EMBL" id="SHKX01000015">
    <property type="protein sequence ID" value="RZU37075.1"/>
    <property type="molecule type" value="Genomic_DNA"/>
</dbReference>
<evidence type="ECO:0000313" key="2">
    <source>
        <dbReference type="EMBL" id="RZU37075.1"/>
    </source>
</evidence>
<dbReference type="Pfam" id="PF00313">
    <property type="entry name" value="CSD"/>
    <property type="match status" value="1"/>
</dbReference>
<feature type="domain" description="CSD" evidence="1">
    <location>
        <begin position="255"/>
        <end position="319"/>
    </location>
</feature>